<dbReference type="Proteomes" id="UP000001880">
    <property type="component" value="Chromosome"/>
</dbReference>
<dbReference type="OrthoDB" id="5525048at2"/>
<dbReference type="Gene3D" id="3.20.20.140">
    <property type="entry name" value="Metal-dependent hydrolases"/>
    <property type="match status" value="1"/>
</dbReference>
<sequence>MRGYTWACAAALCALGANALPGCGDNLGAECEPGAPGCDAGAPPAPSLDQVLPAVPAPTGEPQGAWAGRIGTSDSPDIIPGPGSIGRAGDYVVRNQRARFVVQAPGRAIGVVPYGGNLVDIAALDDRGAARAEDHFGELSLVYQLGRTCEHTSVEIVQDGSGGGVAALRARGRAAVNDYINLRGVGLFDVAESLDPEREDEVACATTYLLAPGSAHLEVWFTLLNPTDTPLSAPLGLLIDSGASTHAWSPGPGFEGSVGLDELLRDAGTEVPYLVQQGPGVAYGVAPRHATAGTSNATFSVTGVSLLLFGARRALEIFDPSRNYLSLAPRTGDSWRVDVAVGRDAAEIGAHLRAAAASADAGDGIAEVELAAQVTWSDGSAAEHARVGLYRDDDDDGAITSDDALVTYLDADAAGAVRGAVPAGNYLARAEVSDRGRSSVITVALAADQPPAALSFLLPAPVLLDYTIRDSDGAVIPARLSIIGAHPAAPDARLFPVGDRAPGTITTVHALRGTSIDRGDGADPALRLPVDADGRARYRVEASRGTEWSAFGTTVELAADSPPAPLEITLERVVDSAGYVASEYHVHQLASTDSVVSQIERVASMAAEGVELFAATDHDAVSDLQPVVEALGISELVRAIPGLEITPFSYGHFNAWPIAPDGTPRGGAIDWARGGGGYAMRPVEIYAAARARGAALVQVNHPRADIGGGRSDFQAHFDRIGLRFDYARGVIESGQGPVPNAWLRLPEGALWSDDFQALEVWNGMQVADTNGDGVREFPGLDLVMRDWFNFLSLGFDVTPLGNSDTHERFRDVAGMPRTYVRVDDDSPQALATGAIVDAVLETLGGRIARDVLVSNGPFLRLTRADDSQSRSVIGAVLEADGDGRVRLELSVEAPHWAQFDTVEVFASATPEVPRPGEPLDETALVPHLCFTARPPAELADNDPCALARGGAQPLQVNQTESAYLAQLRIEVAGENIITRPEARGLDAWLVVRVRGNRGIYPLLLGGIVQDQEAIDTLLDGDADAIDALLDGRGAPATAFTAPVFVDFDGGGYHAPFGPE</sequence>
<feature type="signal peptide" evidence="1">
    <location>
        <begin position="1"/>
        <end position="19"/>
    </location>
</feature>
<accession>D0LGS2</accession>
<dbReference type="InterPro" id="IPR016195">
    <property type="entry name" value="Pol/histidinol_Pase-like"/>
</dbReference>
<dbReference type="EMBL" id="CP001804">
    <property type="protein sequence ID" value="ACY14644.1"/>
    <property type="molecule type" value="Genomic_DNA"/>
</dbReference>
<evidence type="ECO:0000256" key="1">
    <source>
        <dbReference type="SAM" id="SignalP"/>
    </source>
</evidence>
<name>D0LGS2_HALO1</name>
<keyword evidence="3" id="KW-1185">Reference proteome</keyword>
<protein>
    <recommendedName>
        <fullName evidence="4">PHP domain protein</fullName>
    </recommendedName>
</protein>
<proteinExistence type="predicted"/>
<dbReference type="RefSeq" id="WP_012827252.1">
    <property type="nucleotide sequence ID" value="NC_013440.1"/>
</dbReference>
<dbReference type="SUPFAM" id="SSF89550">
    <property type="entry name" value="PHP domain-like"/>
    <property type="match status" value="1"/>
</dbReference>
<dbReference type="eggNOG" id="COG0613">
    <property type="taxonomic scope" value="Bacteria"/>
</dbReference>
<dbReference type="AlphaFoldDB" id="D0LGS2"/>
<evidence type="ECO:0000313" key="2">
    <source>
        <dbReference type="EMBL" id="ACY14644.1"/>
    </source>
</evidence>
<feature type="chain" id="PRO_5003010058" description="PHP domain protein" evidence="1">
    <location>
        <begin position="20"/>
        <end position="1059"/>
    </location>
</feature>
<evidence type="ECO:0000313" key="3">
    <source>
        <dbReference type="Proteomes" id="UP000001880"/>
    </source>
</evidence>
<organism evidence="2 3">
    <name type="scientific">Haliangium ochraceum (strain DSM 14365 / JCM 11303 / SMP-2)</name>
    <dbReference type="NCBI Taxonomy" id="502025"/>
    <lineage>
        <taxon>Bacteria</taxon>
        <taxon>Pseudomonadati</taxon>
        <taxon>Myxococcota</taxon>
        <taxon>Polyangia</taxon>
        <taxon>Haliangiales</taxon>
        <taxon>Kofleriaceae</taxon>
        <taxon>Haliangium</taxon>
    </lineage>
</organism>
<keyword evidence="1" id="KW-0732">Signal</keyword>
<reference evidence="2 3" key="1">
    <citation type="journal article" date="2010" name="Stand. Genomic Sci.">
        <title>Complete genome sequence of Haliangium ochraceum type strain (SMP-2).</title>
        <authorList>
            <consortium name="US DOE Joint Genome Institute (JGI-PGF)"/>
            <person name="Ivanova N."/>
            <person name="Daum C."/>
            <person name="Lang E."/>
            <person name="Abt B."/>
            <person name="Kopitz M."/>
            <person name="Saunders E."/>
            <person name="Lapidus A."/>
            <person name="Lucas S."/>
            <person name="Glavina Del Rio T."/>
            <person name="Nolan M."/>
            <person name="Tice H."/>
            <person name="Copeland A."/>
            <person name="Cheng J.F."/>
            <person name="Chen F."/>
            <person name="Bruce D."/>
            <person name="Goodwin L."/>
            <person name="Pitluck S."/>
            <person name="Mavromatis K."/>
            <person name="Pati A."/>
            <person name="Mikhailova N."/>
            <person name="Chen A."/>
            <person name="Palaniappan K."/>
            <person name="Land M."/>
            <person name="Hauser L."/>
            <person name="Chang Y.J."/>
            <person name="Jeffries C.D."/>
            <person name="Detter J.C."/>
            <person name="Brettin T."/>
            <person name="Rohde M."/>
            <person name="Goker M."/>
            <person name="Bristow J."/>
            <person name="Markowitz V."/>
            <person name="Eisen J.A."/>
            <person name="Hugenholtz P."/>
            <person name="Kyrpides N.C."/>
            <person name="Klenk H.P."/>
        </authorList>
    </citation>
    <scope>NUCLEOTIDE SEQUENCE [LARGE SCALE GENOMIC DNA]</scope>
    <source>
        <strain evidence="3">DSM 14365 / CIP 107738 / JCM 11303 / AJ 13395 / SMP-2</strain>
    </source>
</reference>
<evidence type="ECO:0008006" key="4">
    <source>
        <dbReference type="Google" id="ProtNLM"/>
    </source>
</evidence>
<dbReference type="STRING" id="502025.Hoch_2099"/>
<dbReference type="NCBIfam" id="NF038032">
    <property type="entry name" value="CehA_McbA_metalo"/>
    <property type="match status" value="1"/>
</dbReference>
<gene>
    <name evidence="2" type="ordered locus">Hoch_2099</name>
</gene>
<dbReference type="HOGENOM" id="CLU_314207_0_0_7"/>
<dbReference type="KEGG" id="hoh:Hoch_2099"/>